<dbReference type="Proteomes" id="UP000054018">
    <property type="component" value="Unassembled WGS sequence"/>
</dbReference>
<dbReference type="EMBL" id="KN833737">
    <property type="protein sequence ID" value="KIK22623.1"/>
    <property type="molecule type" value="Genomic_DNA"/>
</dbReference>
<accession>A0A0C9ZS91</accession>
<sequence length="62" mass="6893">MQPIRGTRSPAVDGSRDELPRMSSSSSWCSPDRPVSGLRGVVHRYFSQVARSSVSHRASYRT</sequence>
<dbReference type="AlphaFoldDB" id="A0A0C9ZS91"/>
<dbReference type="HOGENOM" id="CLU_2905054_0_0_1"/>
<evidence type="ECO:0000256" key="1">
    <source>
        <dbReference type="SAM" id="MobiDB-lite"/>
    </source>
</evidence>
<reference evidence="3" key="2">
    <citation type="submission" date="2015-01" db="EMBL/GenBank/DDBJ databases">
        <title>Evolutionary Origins and Diversification of the Mycorrhizal Mutualists.</title>
        <authorList>
            <consortium name="DOE Joint Genome Institute"/>
            <consortium name="Mycorrhizal Genomics Consortium"/>
            <person name="Kohler A."/>
            <person name="Kuo A."/>
            <person name="Nagy L.G."/>
            <person name="Floudas D."/>
            <person name="Copeland A."/>
            <person name="Barry K.W."/>
            <person name="Cichocki N."/>
            <person name="Veneault-Fourrey C."/>
            <person name="LaButti K."/>
            <person name="Lindquist E.A."/>
            <person name="Lipzen A."/>
            <person name="Lundell T."/>
            <person name="Morin E."/>
            <person name="Murat C."/>
            <person name="Riley R."/>
            <person name="Ohm R."/>
            <person name="Sun H."/>
            <person name="Tunlid A."/>
            <person name="Henrissat B."/>
            <person name="Grigoriev I.V."/>
            <person name="Hibbett D.S."/>
            <person name="Martin F."/>
        </authorList>
    </citation>
    <scope>NUCLEOTIDE SEQUENCE [LARGE SCALE GENOMIC DNA]</scope>
    <source>
        <strain evidence="3">441</strain>
    </source>
</reference>
<keyword evidence="3" id="KW-1185">Reference proteome</keyword>
<organism evidence="2 3">
    <name type="scientific">Pisolithus microcarpus 441</name>
    <dbReference type="NCBI Taxonomy" id="765257"/>
    <lineage>
        <taxon>Eukaryota</taxon>
        <taxon>Fungi</taxon>
        <taxon>Dikarya</taxon>
        <taxon>Basidiomycota</taxon>
        <taxon>Agaricomycotina</taxon>
        <taxon>Agaricomycetes</taxon>
        <taxon>Agaricomycetidae</taxon>
        <taxon>Boletales</taxon>
        <taxon>Sclerodermatineae</taxon>
        <taxon>Pisolithaceae</taxon>
        <taxon>Pisolithus</taxon>
    </lineage>
</organism>
<gene>
    <name evidence="2" type="ORF">PISMIDRAFT_680029</name>
</gene>
<feature type="region of interest" description="Disordered" evidence="1">
    <location>
        <begin position="1"/>
        <end position="34"/>
    </location>
</feature>
<proteinExistence type="predicted"/>
<protein>
    <submittedName>
        <fullName evidence="2">Uncharacterized protein</fullName>
    </submittedName>
</protein>
<reference evidence="2 3" key="1">
    <citation type="submission" date="2014-04" db="EMBL/GenBank/DDBJ databases">
        <authorList>
            <consortium name="DOE Joint Genome Institute"/>
            <person name="Kuo A."/>
            <person name="Kohler A."/>
            <person name="Costa M.D."/>
            <person name="Nagy L.G."/>
            <person name="Floudas D."/>
            <person name="Copeland A."/>
            <person name="Barry K.W."/>
            <person name="Cichocki N."/>
            <person name="Veneault-Fourrey C."/>
            <person name="LaButti K."/>
            <person name="Lindquist E.A."/>
            <person name="Lipzen A."/>
            <person name="Lundell T."/>
            <person name="Morin E."/>
            <person name="Murat C."/>
            <person name="Sun H."/>
            <person name="Tunlid A."/>
            <person name="Henrissat B."/>
            <person name="Grigoriev I.V."/>
            <person name="Hibbett D.S."/>
            <person name="Martin F."/>
            <person name="Nordberg H.P."/>
            <person name="Cantor M.N."/>
            <person name="Hua S.X."/>
        </authorList>
    </citation>
    <scope>NUCLEOTIDE SEQUENCE [LARGE SCALE GENOMIC DNA]</scope>
    <source>
        <strain evidence="2 3">441</strain>
    </source>
</reference>
<name>A0A0C9ZS91_9AGAM</name>
<evidence type="ECO:0000313" key="3">
    <source>
        <dbReference type="Proteomes" id="UP000054018"/>
    </source>
</evidence>
<evidence type="ECO:0000313" key="2">
    <source>
        <dbReference type="EMBL" id="KIK22623.1"/>
    </source>
</evidence>